<dbReference type="Proteomes" id="UP000094565">
    <property type="component" value="Chromosome 1"/>
</dbReference>
<dbReference type="OrthoDB" id="445362at2759"/>
<dbReference type="InterPro" id="IPR018556">
    <property type="entry name" value="SPIN90/Ldb17_LRD"/>
</dbReference>
<dbReference type="AlphaFoldDB" id="A0A1B2J8U0"/>
<reference evidence="2 3" key="1">
    <citation type="submission" date="2016-02" db="EMBL/GenBank/DDBJ databases">
        <title>Comparative genomic and transcriptomic foundation for Pichia pastoris.</title>
        <authorList>
            <person name="Love K.R."/>
            <person name="Shah K.A."/>
            <person name="Whittaker C.A."/>
            <person name="Wu J."/>
            <person name="Bartlett M.C."/>
            <person name="Ma D."/>
            <person name="Leeson R.L."/>
            <person name="Priest M."/>
            <person name="Young S.K."/>
            <person name="Love J.C."/>
        </authorList>
    </citation>
    <scope>NUCLEOTIDE SEQUENCE [LARGE SCALE GENOMIC DNA]</scope>
    <source>
        <strain evidence="2 3">ATCC 28485</strain>
    </source>
</reference>
<protein>
    <submittedName>
        <fullName evidence="2">BA75_01238T0</fullName>
    </submittedName>
</protein>
<evidence type="ECO:0000313" key="3">
    <source>
        <dbReference type="Proteomes" id="UP000094565"/>
    </source>
</evidence>
<dbReference type="PANTHER" id="PTHR13357:SF1">
    <property type="entry name" value="NCK-INTERACTING PROTEIN WITH SH3 DOMAIN"/>
    <property type="match status" value="1"/>
</dbReference>
<organism evidence="2 3">
    <name type="scientific">Komagataella pastoris</name>
    <name type="common">Yeast</name>
    <name type="synonym">Pichia pastoris</name>
    <dbReference type="NCBI Taxonomy" id="4922"/>
    <lineage>
        <taxon>Eukaryota</taxon>
        <taxon>Fungi</taxon>
        <taxon>Dikarya</taxon>
        <taxon>Ascomycota</taxon>
        <taxon>Saccharomycotina</taxon>
        <taxon>Pichiomycetes</taxon>
        <taxon>Pichiales</taxon>
        <taxon>Pichiaceae</taxon>
        <taxon>Komagataella</taxon>
    </lineage>
</organism>
<proteinExistence type="predicted"/>
<dbReference type="Pfam" id="PF09431">
    <property type="entry name" value="SPIN90_LRD"/>
    <property type="match status" value="1"/>
</dbReference>
<keyword evidence="3" id="KW-1185">Reference proteome</keyword>
<name>A0A1B2J8U0_PICPA</name>
<dbReference type="GO" id="GO:0051666">
    <property type="term" value="P:actin cortical patch localization"/>
    <property type="evidence" value="ECO:0007669"/>
    <property type="project" value="TreeGrafter"/>
</dbReference>
<dbReference type="EMBL" id="CP014584">
    <property type="protein sequence ID" value="ANZ74406.1"/>
    <property type="molecule type" value="Genomic_DNA"/>
</dbReference>
<evidence type="ECO:0000259" key="1">
    <source>
        <dbReference type="Pfam" id="PF09431"/>
    </source>
</evidence>
<dbReference type="GO" id="GO:0071933">
    <property type="term" value="F:Arp2/3 complex binding"/>
    <property type="evidence" value="ECO:0007669"/>
    <property type="project" value="TreeGrafter"/>
</dbReference>
<dbReference type="GO" id="GO:0000147">
    <property type="term" value="P:actin cortical patch assembly"/>
    <property type="evidence" value="ECO:0007669"/>
    <property type="project" value="TreeGrafter"/>
</dbReference>
<dbReference type="GO" id="GO:0006897">
    <property type="term" value="P:endocytosis"/>
    <property type="evidence" value="ECO:0007669"/>
    <property type="project" value="TreeGrafter"/>
</dbReference>
<gene>
    <name evidence="2" type="primary">LDB17</name>
    <name evidence="2" type="ORF">ATY40_BA7501238</name>
</gene>
<feature type="domain" description="SPIN90/Ldb17 leucine-rich" evidence="1">
    <location>
        <begin position="212"/>
        <end position="351"/>
    </location>
</feature>
<accession>A0A1B2J8U0</accession>
<evidence type="ECO:0000313" key="2">
    <source>
        <dbReference type="EMBL" id="ANZ74406.1"/>
    </source>
</evidence>
<dbReference type="GO" id="GO:0030479">
    <property type="term" value="C:actin cortical patch"/>
    <property type="evidence" value="ECO:0007669"/>
    <property type="project" value="TreeGrafter"/>
</dbReference>
<sequence length="438" mass="51527">MLDVPDQLNQDQFWNLITEILCTLQNEYVNGMPEEVVNSLLVQCITLAIHCENKKARFYEKSSKFLIDCDWFINNLEFCTRKLLSLLQYTNDNNTRIIQLLQKNDDLTYKDCLVQNIKLVEHIGWILYYLHDQEALSKFQWFEILSSTLLNFYIIKSHISLDYELEFSNYLLISIDYCSSLDVEQLHSLPDRLLGNLFSSLLLVSRNEDYENFLQFKLILALNEQFMIQSHELVYDNDVQSSRCENKVFLFMIQDDNFSNFVECLMLHFNREDDHLLQILILKVFYLIFTTSMTCKWIYLNDLKVLVDIFIRELLNLSITNEAPLINTYLRVLYPMLCFTQLSEVCYKLSNIKEALQNLISNESCSKTMKRLTERCLDLKLFSEESDDQESIVSNSTTSSFRQPPPIPLARKFQKSIYITDNNSSFDLASSKVSRTPQ</sequence>
<dbReference type="PANTHER" id="PTHR13357">
    <property type="entry name" value="SH3 ADAPTER PROTEIN SPIN90 NCK INTERACTING PROTEIN WITH SH3 DOMAIN"/>
    <property type="match status" value="1"/>
</dbReference>
<dbReference type="InterPro" id="IPR030125">
    <property type="entry name" value="SPIN90/Ldb17"/>
</dbReference>